<dbReference type="InterPro" id="IPR045114">
    <property type="entry name" value="Csn12-like"/>
</dbReference>
<dbReference type="PANTHER" id="PTHR12732">
    <property type="entry name" value="UNCHARACTERIZED PROTEASOME COMPONENT REGION PCI-CONTAINING"/>
    <property type="match status" value="1"/>
</dbReference>
<dbReference type="GO" id="GO:0000973">
    <property type="term" value="P:post-transcriptional tethering of RNA polymerase II gene DNA at nuclear periphery"/>
    <property type="evidence" value="ECO:0007669"/>
    <property type="project" value="TreeGrafter"/>
</dbReference>
<dbReference type="SMART" id="SM00753">
    <property type="entry name" value="PAM"/>
    <property type="match status" value="1"/>
</dbReference>
<dbReference type="PROSITE" id="PS50250">
    <property type="entry name" value="PCI"/>
    <property type="match status" value="1"/>
</dbReference>
<gene>
    <name evidence="2" type="ORF">GNLVRS02_ARAD1D01628g</name>
</gene>
<dbReference type="AlphaFoldDB" id="A0A060TDN3"/>
<organism evidence="2">
    <name type="scientific">Blastobotrys adeninivorans</name>
    <name type="common">Yeast</name>
    <name type="synonym">Arxula adeninivorans</name>
    <dbReference type="NCBI Taxonomy" id="409370"/>
    <lineage>
        <taxon>Eukaryota</taxon>
        <taxon>Fungi</taxon>
        <taxon>Dikarya</taxon>
        <taxon>Ascomycota</taxon>
        <taxon>Saccharomycotina</taxon>
        <taxon>Dipodascomycetes</taxon>
        <taxon>Dipodascales</taxon>
        <taxon>Trichomonascaceae</taxon>
        <taxon>Blastobotrys</taxon>
    </lineage>
</organism>
<dbReference type="PANTHER" id="PTHR12732:SF8">
    <property type="entry name" value="NUCLEAR MRNA EXPORT PROTEIN THP1"/>
    <property type="match status" value="1"/>
</dbReference>
<dbReference type="GO" id="GO:0003690">
    <property type="term" value="F:double-stranded DNA binding"/>
    <property type="evidence" value="ECO:0007669"/>
    <property type="project" value="InterPro"/>
</dbReference>
<evidence type="ECO:0000259" key="1">
    <source>
        <dbReference type="PROSITE" id="PS50250"/>
    </source>
</evidence>
<dbReference type="GO" id="GO:0070390">
    <property type="term" value="C:transcription export complex 2"/>
    <property type="evidence" value="ECO:0007669"/>
    <property type="project" value="TreeGrafter"/>
</dbReference>
<feature type="domain" description="PCI" evidence="1">
    <location>
        <begin position="220"/>
        <end position="415"/>
    </location>
</feature>
<reference evidence="2" key="2">
    <citation type="submission" date="2014-06" db="EMBL/GenBank/DDBJ databases">
        <title>The complete genome of Blastobotrys (Arxula) adeninivorans LS3 - a yeast of biotechnological interest.</title>
        <authorList>
            <person name="Kunze G."/>
            <person name="Gaillardin C."/>
            <person name="Czernicka M."/>
            <person name="Durrens P."/>
            <person name="Martin T."/>
            <person name="Boer E."/>
            <person name="Gabaldon T."/>
            <person name="Cruz J."/>
            <person name="Talla E."/>
            <person name="Marck C."/>
            <person name="Goffeau A."/>
            <person name="Barbe V."/>
            <person name="Baret P."/>
            <person name="Baronian K."/>
            <person name="Beier S."/>
            <person name="Bleykasten C."/>
            <person name="Bode R."/>
            <person name="Casaregola S."/>
            <person name="Despons L."/>
            <person name="Fairhead C."/>
            <person name="Giersberg M."/>
            <person name="Gierski P."/>
            <person name="Hahnel U."/>
            <person name="Hartmann A."/>
            <person name="Jankowska D."/>
            <person name="Jubin C."/>
            <person name="Jung P."/>
            <person name="Lafontaine I."/>
            <person name="Leh-Louis V."/>
            <person name="Lemaire M."/>
            <person name="Marcet-Houben M."/>
            <person name="Mascher M."/>
            <person name="Morel G."/>
            <person name="Richard G.-F."/>
            <person name="Riechen J."/>
            <person name="Sacerdot C."/>
            <person name="Sarkar A."/>
            <person name="Savel G."/>
            <person name="Schacherer J."/>
            <person name="Sherman D."/>
            <person name="Straub M.-L."/>
            <person name="Stein N."/>
            <person name="Thierry A."/>
            <person name="Trautwein-Schult A."/>
            <person name="Westhof E."/>
            <person name="Worch S."/>
            <person name="Dujon B."/>
            <person name="Souciet J.-L."/>
            <person name="Wincker P."/>
            <person name="Scholz U."/>
            <person name="Neuveglise N."/>
        </authorList>
    </citation>
    <scope>NUCLEOTIDE SEQUENCE</scope>
    <source>
        <strain evidence="2">LS3</strain>
    </source>
</reference>
<name>A0A060TDN3_BLAAD</name>
<dbReference type="GO" id="GO:0003723">
    <property type="term" value="F:RNA binding"/>
    <property type="evidence" value="ECO:0007669"/>
    <property type="project" value="InterPro"/>
</dbReference>
<accession>A0A060TDN3</accession>
<dbReference type="EMBL" id="HG937694">
    <property type="protein sequence ID" value="CDP37007.1"/>
    <property type="molecule type" value="Genomic_DNA"/>
</dbReference>
<sequence length="442" mass="49966">MATNLWLEQFQQCSETAQDPNRLAELLTIDINDPQVSSLQNDILDNSIDVSAKVESVNLHDGDWPGLVGLAQAYLRLCESVDPNDLAGSFDLYVDVFTNVQTAFANTRGAVLGVALSRCSRTMLALSLSLDSQLSPTEMIRTSYIASILLKMFNSIRGEKIDPSMMDGSVPTKKDHILFVATLLCRAYFKLGKPSSCANVFSNIHTANIKFSRYALSQRVEYRYYLGRYYVFKNQFGNAYRHLQWAFDRCLSSSKNKRLILIYLIPVALILGKLPTMPLLEQYGLESTYSPLVNALKSANYQQFMAHVDSQPYRDWFLRRGLHVALRTRTIVVLHRQILSKVWRLTGQKTVIKFDHVRKALVLSMGSHEDAVLMLDNDPDNEKLEAIFVSLISQGYLKAKVFSRNRVLRLPPQGAIPLMVDVHKIAGPEGLVLTGHEKWMDQ</sequence>
<reference evidence="2" key="1">
    <citation type="submission" date="2014-02" db="EMBL/GenBank/DDBJ databases">
        <authorList>
            <person name="Genoscope - CEA"/>
        </authorList>
    </citation>
    <scope>NUCLEOTIDE SEQUENCE</scope>
    <source>
        <strain evidence="2">LS3</strain>
    </source>
</reference>
<protein>
    <submittedName>
        <fullName evidence="2">ARAD1D01628p</fullName>
    </submittedName>
</protein>
<dbReference type="PhylomeDB" id="A0A060TDN3"/>
<dbReference type="InterPro" id="IPR000717">
    <property type="entry name" value="PCI_dom"/>
</dbReference>
<dbReference type="GO" id="GO:0016973">
    <property type="term" value="P:poly(A)+ mRNA export from nucleus"/>
    <property type="evidence" value="ECO:0007669"/>
    <property type="project" value="TreeGrafter"/>
</dbReference>
<dbReference type="GO" id="GO:0006368">
    <property type="term" value="P:transcription elongation by RNA polymerase II"/>
    <property type="evidence" value="ECO:0007669"/>
    <property type="project" value="TreeGrafter"/>
</dbReference>
<evidence type="ECO:0000313" key="2">
    <source>
        <dbReference type="EMBL" id="CDP37007.1"/>
    </source>
</evidence>
<proteinExistence type="predicted"/>